<dbReference type="SMART" id="SM00219">
    <property type="entry name" value="TyrKc"/>
    <property type="match status" value="1"/>
</dbReference>
<keyword evidence="2" id="KW-0597">Phosphoprotein</keyword>
<dbReference type="InterPro" id="IPR001849">
    <property type="entry name" value="PH_domain"/>
</dbReference>
<evidence type="ECO:0000256" key="15">
    <source>
        <dbReference type="PROSITE-ProRule" id="PRU00432"/>
    </source>
</evidence>
<name>A0A3B3QF66_9TELE</name>
<dbReference type="Ensembl" id="ENSPKIT00000028216.1">
    <property type="protein sequence ID" value="ENSPKIP00000004235.1"/>
    <property type="gene ID" value="ENSPKIG00000021428.1"/>
</dbReference>
<dbReference type="PROSITE" id="PS50003">
    <property type="entry name" value="PH_DOMAIN"/>
    <property type="match status" value="1"/>
</dbReference>
<feature type="domain" description="SH2" evidence="18">
    <location>
        <begin position="292"/>
        <end position="388"/>
    </location>
</feature>
<dbReference type="PROSITE" id="PS00107">
    <property type="entry name" value="PROTEIN_KINASE_ATP"/>
    <property type="match status" value="1"/>
</dbReference>
<dbReference type="InterPro" id="IPR036860">
    <property type="entry name" value="SH2_dom_sf"/>
</dbReference>
<evidence type="ECO:0000259" key="18">
    <source>
        <dbReference type="PROSITE" id="PS50001"/>
    </source>
</evidence>
<dbReference type="InterPro" id="IPR011009">
    <property type="entry name" value="Kinase-like_dom_sf"/>
</dbReference>
<evidence type="ECO:0000256" key="10">
    <source>
        <dbReference type="ARBA" id="ARBA00022840"/>
    </source>
</evidence>
<dbReference type="InterPro" id="IPR011993">
    <property type="entry name" value="PH-like_dom_sf"/>
</dbReference>
<evidence type="ECO:0000256" key="7">
    <source>
        <dbReference type="ARBA" id="ARBA00022771"/>
    </source>
</evidence>
<evidence type="ECO:0000256" key="8">
    <source>
        <dbReference type="ARBA" id="ARBA00022777"/>
    </source>
</evidence>
<keyword evidence="22" id="KW-1185">Reference proteome</keyword>
<dbReference type="CDD" id="cd01238">
    <property type="entry name" value="PH_Btk"/>
    <property type="match status" value="1"/>
</dbReference>
<dbReference type="InterPro" id="IPR000719">
    <property type="entry name" value="Prot_kinase_dom"/>
</dbReference>
<dbReference type="PANTHER" id="PTHR24418">
    <property type="entry name" value="TYROSINE-PROTEIN KINASE"/>
    <property type="match status" value="1"/>
</dbReference>
<comment type="catalytic activity">
    <reaction evidence="13 17">
        <text>L-tyrosyl-[protein] + ATP = O-phospho-L-tyrosyl-[protein] + ADP + H(+)</text>
        <dbReference type="Rhea" id="RHEA:10596"/>
        <dbReference type="Rhea" id="RHEA-COMP:10136"/>
        <dbReference type="Rhea" id="RHEA-COMP:20101"/>
        <dbReference type="ChEBI" id="CHEBI:15378"/>
        <dbReference type="ChEBI" id="CHEBI:30616"/>
        <dbReference type="ChEBI" id="CHEBI:46858"/>
        <dbReference type="ChEBI" id="CHEBI:61978"/>
        <dbReference type="ChEBI" id="CHEBI:456216"/>
        <dbReference type="EC" id="2.7.10.2"/>
    </reaction>
</comment>
<evidence type="ECO:0000256" key="4">
    <source>
        <dbReference type="ARBA" id="ARBA00022707"/>
    </source>
</evidence>
<dbReference type="FunFam" id="1.10.510.10:FF:000052">
    <property type="entry name" value="Tyrosine-protein kinase"/>
    <property type="match status" value="1"/>
</dbReference>
<dbReference type="Pfam" id="PF07714">
    <property type="entry name" value="PK_Tyr_Ser-Thr"/>
    <property type="match status" value="1"/>
</dbReference>
<dbReference type="PROSITE" id="PS50001">
    <property type="entry name" value="SH2"/>
    <property type="match status" value="1"/>
</dbReference>
<reference evidence="21" key="1">
    <citation type="submission" date="2025-08" db="UniProtKB">
        <authorList>
            <consortium name="Ensembl"/>
        </authorList>
    </citation>
    <scope>IDENTIFICATION</scope>
</reference>
<proteinExistence type="inferred from homology"/>
<reference evidence="21" key="2">
    <citation type="submission" date="2025-09" db="UniProtKB">
        <authorList>
            <consortium name="Ensembl"/>
        </authorList>
    </citation>
    <scope>IDENTIFICATION</scope>
</reference>
<feature type="domain" description="Protein kinase" evidence="20">
    <location>
        <begin position="409"/>
        <end position="674"/>
    </location>
</feature>
<keyword evidence="4" id="KW-0519">Myristate</keyword>
<keyword evidence="6 16" id="KW-0547">Nucleotide-binding</keyword>
<evidence type="ECO:0000256" key="5">
    <source>
        <dbReference type="ARBA" id="ARBA00022723"/>
    </source>
</evidence>
<dbReference type="PROSITE" id="PS00109">
    <property type="entry name" value="PROTEIN_KINASE_TYR"/>
    <property type="match status" value="1"/>
</dbReference>
<dbReference type="InterPro" id="IPR000980">
    <property type="entry name" value="SH2"/>
</dbReference>
<dbReference type="FunFam" id="3.30.200.20:FF:000053">
    <property type="entry name" value="Tyrosine-protein kinase"/>
    <property type="match status" value="1"/>
</dbReference>
<keyword evidence="8 17" id="KW-0418">Kinase</keyword>
<comment type="similarity">
    <text evidence="17">Belongs to the protein kinase superfamily. Tyr protein kinase family.</text>
</comment>
<evidence type="ECO:0000313" key="22">
    <source>
        <dbReference type="Proteomes" id="UP000261540"/>
    </source>
</evidence>
<dbReference type="GO" id="GO:0004715">
    <property type="term" value="F:non-membrane spanning protein tyrosine kinase activity"/>
    <property type="evidence" value="ECO:0007669"/>
    <property type="project" value="UniProtKB-EC"/>
</dbReference>
<dbReference type="InterPro" id="IPR001562">
    <property type="entry name" value="Znf_Btk_motif"/>
</dbReference>
<dbReference type="PRINTS" id="PR00109">
    <property type="entry name" value="TYRKINASE"/>
</dbReference>
<dbReference type="GO" id="GO:0008270">
    <property type="term" value="F:zinc ion binding"/>
    <property type="evidence" value="ECO:0007669"/>
    <property type="project" value="UniProtKB-KW"/>
</dbReference>
<evidence type="ECO:0000256" key="12">
    <source>
        <dbReference type="ARBA" id="ARBA00023137"/>
    </source>
</evidence>
<dbReference type="PRINTS" id="PR00401">
    <property type="entry name" value="SH2DOMAIN"/>
</dbReference>
<keyword evidence="10 16" id="KW-0067">ATP-binding</keyword>
<dbReference type="GO" id="GO:0005524">
    <property type="term" value="F:ATP binding"/>
    <property type="evidence" value="ECO:0007669"/>
    <property type="project" value="UniProtKB-UniRule"/>
</dbReference>
<dbReference type="InterPro" id="IPR001245">
    <property type="entry name" value="Ser-Thr/Tyr_kinase_cat_dom"/>
</dbReference>
<dbReference type="Gene3D" id="3.30.505.10">
    <property type="entry name" value="SH2 domain"/>
    <property type="match status" value="1"/>
</dbReference>
<evidence type="ECO:0000259" key="20">
    <source>
        <dbReference type="PROSITE" id="PS50011"/>
    </source>
</evidence>
<dbReference type="Pfam" id="PF00169">
    <property type="entry name" value="PH"/>
    <property type="match status" value="1"/>
</dbReference>
<evidence type="ECO:0000256" key="13">
    <source>
        <dbReference type="ARBA" id="ARBA00051245"/>
    </source>
</evidence>
<evidence type="ECO:0000256" key="3">
    <source>
        <dbReference type="ARBA" id="ARBA00022679"/>
    </source>
</evidence>
<evidence type="ECO:0000256" key="1">
    <source>
        <dbReference type="ARBA" id="ARBA00001947"/>
    </source>
</evidence>
<dbReference type="STRING" id="1676925.ENSPKIP00000004235"/>
<keyword evidence="12 17" id="KW-0829">Tyrosine-protein kinase</keyword>
<sequence>MEPSVVKAEVLMKMSQQKKRISPRNYKYRLFELTSNCITYYEYEKGKKGAMKGSVATDSICCVQTVQPEGDAPVQRQFPFQIVYDKGILYIFAKDEDSRRSWVGVLSEGTRNNAKLMETYHSGFYMEGRFLCCKQTSKASPGCTLYKAGESENATPVFNKSLPPLPGLEGRDRLALPPIPKEMKSSPSLVDTWCNDATKPDLERETDDRWKVKNADGNHGGVAPACLQEAALDGNSLTESRKRLTKRSCTVKCQQNNKPKMDLSDRSISFDTHSATQPLIFPQSDNVEDYSWYGGNMSRVKSETLLQQMGKEGAFLVRDSSHKGSYTVSLFSLALNKTTGTVRHYLINTTDDKQFYLAENLLFGSIPKLISYHQLNGAGLLTRLRHPALGSDTIPSSGYGDWELRREEITLVRQLGSGQFGVVQLALWKGRCEIAVKTIKECSMSTDEFIEEAKIMMRLKHPKLVSLHGVCTEAYPFYIVTEYMENGNLLEYLKTHGDECPPSRLLDTCLDVCDAMCYLERQQFIHRDLAARNCLVHKNLTVKVSDFGMARYVMDDQYTSSAGTTFPVRWSAPEVLSYTRFSSKSDVWAFGVLMWEVYTLGKQPYEPHDNKQVAENVMRGCRLHRPQLASEKLHCLISSCWYQVRLCSVDKHPDSQCGCTCSPGKCNHCSHAFLSEPRGQAAISSDLRGSPSIS</sequence>
<dbReference type="GeneTree" id="ENSGT00940000161172"/>
<keyword evidence="4" id="KW-0449">Lipoprotein</keyword>
<accession>A0A3B3QF66</accession>
<dbReference type="EC" id="2.7.10.2" evidence="17"/>
<dbReference type="PROSITE" id="PS50011">
    <property type="entry name" value="PROTEIN_KINASE_DOM"/>
    <property type="match status" value="1"/>
</dbReference>
<dbReference type="SUPFAM" id="SSF50729">
    <property type="entry name" value="PH domain-like"/>
    <property type="match status" value="1"/>
</dbReference>
<evidence type="ECO:0000256" key="11">
    <source>
        <dbReference type="ARBA" id="ARBA00022999"/>
    </source>
</evidence>
<dbReference type="InterPro" id="IPR020635">
    <property type="entry name" value="Tyr_kinase_cat_dom"/>
</dbReference>
<dbReference type="SMART" id="SM00252">
    <property type="entry name" value="SH2"/>
    <property type="match status" value="1"/>
</dbReference>
<dbReference type="Pfam" id="PF00017">
    <property type="entry name" value="SH2"/>
    <property type="match status" value="1"/>
</dbReference>
<keyword evidence="3 17" id="KW-0808">Transferase</keyword>
<evidence type="ECO:0000256" key="2">
    <source>
        <dbReference type="ARBA" id="ARBA00022553"/>
    </source>
</evidence>
<evidence type="ECO:0000256" key="9">
    <source>
        <dbReference type="ARBA" id="ARBA00022833"/>
    </source>
</evidence>
<comment type="cofactor">
    <cofactor evidence="1">
        <name>Zn(2+)</name>
        <dbReference type="ChEBI" id="CHEBI:29105"/>
    </cofactor>
</comment>
<feature type="domain" description="PH" evidence="19">
    <location>
        <begin position="4"/>
        <end position="111"/>
    </location>
</feature>
<keyword evidence="11 14" id="KW-0727">SH2 domain</keyword>
<feature type="binding site" evidence="16">
    <location>
        <position position="437"/>
    </location>
    <ligand>
        <name>ATP</name>
        <dbReference type="ChEBI" id="CHEBI:30616"/>
    </ligand>
</feature>
<dbReference type="AlphaFoldDB" id="A0A3B3QF66"/>
<evidence type="ECO:0000256" key="17">
    <source>
        <dbReference type="RuleBase" id="RU362096"/>
    </source>
</evidence>
<dbReference type="SUPFAM" id="SSF55550">
    <property type="entry name" value="SH2 domain"/>
    <property type="match status" value="1"/>
</dbReference>
<dbReference type="GO" id="GO:0005829">
    <property type="term" value="C:cytosol"/>
    <property type="evidence" value="ECO:0007669"/>
    <property type="project" value="UniProtKB-ARBA"/>
</dbReference>
<keyword evidence="7 15" id="KW-0863">Zinc-finger</keyword>
<dbReference type="Pfam" id="PF00779">
    <property type="entry name" value="BTK"/>
    <property type="match status" value="1"/>
</dbReference>
<dbReference type="InterPro" id="IPR050198">
    <property type="entry name" value="Non-receptor_tyrosine_kinases"/>
</dbReference>
<keyword evidence="5" id="KW-0479">Metal-binding</keyword>
<protein>
    <recommendedName>
        <fullName evidence="17">Tyrosine-protein kinase</fullName>
        <ecNumber evidence="17">2.7.10.2</ecNumber>
    </recommendedName>
</protein>
<dbReference type="Gene3D" id="2.30.29.30">
    <property type="entry name" value="Pleckstrin-homology domain (PH domain)/Phosphotyrosine-binding domain (PTB)"/>
    <property type="match status" value="1"/>
</dbReference>
<dbReference type="Gene3D" id="1.10.510.10">
    <property type="entry name" value="Transferase(Phosphotransferase) domain 1"/>
    <property type="match status" value="1"/>
</dbReference>
<dbReference type="SMART" id="SM00233">
    <property type="entry name" value="PH"/>
    <property type="match status" value="1"/>
</dbReference>
<evidence type="ECO:0000256" key="6">
    <source>
        <dbReference type="ARBA" id="ARBA00022741"/>
    </source>
</evidence>
<dbReference type="GO" id="GO:0035556">
    <property type="term" value="P:intracellular signal transduction"/>
    <property type="evidence" value="ECO:0007669"/>
    <property type="project" value="InterPro"/>
</dbReference>
<evidence type="ECO:0000259" key="19">
    <source>
        <dbReference type="PROSITE" id="PS50003"/>
    </source>
</evidence>
<dbReference type="InterPro" id="IPR017441">
    <property type="entry name" value="Protein_kinase_ATP_BS"/>
</dbReference>
<evidence type="ECO:0000256" key="14">
    <source>
        <dbReference type="PROSITE-ProRule" id="PRU00191"/>
    </source>
</evidence>
<dbReference type="SMART" id="SM00107">
    <property type="entry name" value="BTK"/>
    <property type="match status" value="1"/>
</dbReference>
<dbReference type="Proteomes" id="UP000261540">
    <property type="component" value="Unplaced"/>
</dbReference>
<evidence type="ECO:0000313" key="21">
    <source>
        <dbReference type="Ensembl" id="ENSPKIP00000004235.1"/>
    </source>
</evidence>
<keyword evidence="9" id="KW-0862">Zinc</keyword>
<dbReference type="PROSITE" id="PS51113">
    <property type="entry name" value="ZF_BTK"/>
    <property type="match status" value="1"/>
</dbReference>
<dbReference type="SUPFAM" id="SSF56112">
    <property type="entry name" value="Protein kinase-like (PK-like)"/>
    <property type="match status" value="1"/>
</dbReference>
<organism evidence="21 22">
    <name type="scientific">Paramormyrops kingsleyae</name>
    <dbReference type="NCBI Taxonomy" id="1676925"/>
    <lineage>
        <taxon>Eukaryota</taxon>
        <taxon>Metazoa</taxon>
        <taxon>Chordata</taxon>
        <taxon>Craniata</taxon>
        <taxon>Vertebrata</taxon>
        <taxon>Euteleostomi</taxon>
        <taxon>Actinopterygii</taxon>
        <taxon>Neopterygii</taxon>
        <taxon>Teleostei</taxon>
        <taxon>Osteoglossocephala</taxon>
        <taxon>Osteoglossomorpha</taxon>
        <taxon>Osteoglossiformes</taxon>
        <taxon>Mormyridae</taxon>
        <taxon>Paramormyrops</taxon>
    </lineage>
</organism>
<dbReference type="InterPro" id="IPR008266">
    <property type="entry name" value="Tyr_kinase_AS"/>
</dbReference>
<evidence type="ECO:0000256" key="16">
    <source>
        <dbReference type="PROSITE-ProRule" id="PRU10141"/>
    </source>
</evidence>